<evidence type="ECO:0000313" key="2">
    <source>
        <dbReference type="EMBL" id="QVL34008.1"/>
    </source>
</evidence>
<reference evidence="2" key="1">
    <citation type="submission" date="2021-05" db="EMBL/GenBank/DDBJ databases">
        <title>Complete genome sequence of the cellulolytic planctomycete Telmatocola sphagniphila SP2T and characterization of the first cellulase from planctomycetes.</title>
        <authorList>
            <person name="Rakitin A.L."/>
            <person name="Beletsky A.V."/>
            <person name="Naumoff D.G."/>
            <person name="Kulichevskaya I.S."/>
            <person name="Mardanov A.V."/>
            <person name="Ravin N.V."/>
            <person name="Dedysh S.N."/>
        </authorList>
    </citation>
    <scope>NUCLEOTIDE SEQUENCE</scope>
    <source>
        <strain evidence="2">SP2T</strain>
    </source>
</reference>
<feature type="transmembrane region" description="Helical" evidence="1">
    <location>
        <begin position="168"/>
        <end position="189"/>
    </location>
</feature>
<proteinExistence type="predicted"/>
<evidence type="ECO:0000256" key="1">
    <source>
        <dbReference type="SAM" id="Phobius"/>
    </source>
</evidence>
<dbReference type="EMBL" id="CP074694">
    <property type="protein sequence ID" value="QVL34008.1"/>
    <property type="molecule type" value="Genomic_DNA"/>
</dbReference>
<dbReference type="Proteomes" id="UP000676194">
    <property type="component" value="Chromosome"/>
</dbReference>
<organism evidence="2 3">
    <name type="scientific">Telmatocola sphagniphila</name>
    <dbReference type="NCBI Taxonomy" id="1123043"/>
    <lineage>
        <taxon>Bacteria</taxon>
        <taxon>Pseudomonadati</taxon>
        <taxon>Planctomycetota</taxon>
        <taxon>Planctomycetia</taxon>
        <taxon>Gemmatales</taxon>
        <taxon>Gemmataceae</taxon>
    </lineage>
</organism>
<dbReference type="RefSeq" id="WP_213498984.1">
    <property type="nucleotide sequence ID" value="NZ_CP074694.1"/>
</dbReference>
<keyword evidence="1" id="KW-0472">Membrane</keyword>
<sequence length="331" mass="37233">MKLISLTIPEEESQLAPWLEEIFARGETYQLAEELTALREKSHADKPIERKYSLTDSYAEALPKVAKRGLGVLNEKDLKRLLRHPYLLRELVDFLFLEGGPYWDRLWQKEMDLGPSTHNSWKKFQSFLPMESGTSAAEQMVVSPLSEAILVSEAEIPIARRAKSHSRWGFAALSSFVTAAAVLIALVNIPQLRESLGIVPQVKNEVAIAPWGLLKEPPSGLDDAGVYQWTAAAFREALVRPAEDRLALATLINELRMGCSKLQLNPPASMSATKKADLLKRCFDWERKLDDLVVRLESKPEEFSTVKNNLNELIDRVSTVLDKEAQKMKPA</sequence>
<name>A0A8E6BBB2_9BACT</name>
<evidence type="ECO:0000313" key="3">
    <source>
        <dbReference type="Proteomes" id="UP000676194"/>
    </source>
</evidence>
<keyword evidence="1" id="KW-1133">Transmembrane helix</keyword>
<accession>A0A8E6BBB2</accession>
<gene>
    <name evidence="2" type="ORF">KIH39_08910</name>
</gene>
<keyword evidence="1" id="KW-0812">Transmembrane</keyword>
<dbReference type="KEGG" id="tsph:KIH39_08910"/>
<keyword evidence="3" id="KW-1185">Reference proteome</keyword>
<dbReference type="AlphaFoldDB" id="A0A8E6BBB2"/>
<protein>
    <submittedName>
        <fullName evidence="2">Uncharacterized protein</fullName>
    </submittedName>
</protein>